<dbReference type="EMBL" id="JAWDJT010000002">
    <property type="protein sequence ID" value="MDU0369583.1"/>
    <property type="molecule type" value="Genomic_DNA"/>
</dbReference>
<evidence type="ECO:0000256" key="1">
    <source>
        <dbReference type="SAM" id="MobiDB-lite"/>
    </source>
</evidence>
<name>A0ABU3TDZ7_9BACT</name>
<proteinExistence type="predicted"/>
<comment type="caution">
    <text evidence="2">The sequence shown here is derived from an EMBL/GenBank/DDBJ whole genome shotgun (WGS) entry which is preliminary data.</text>
</comment>
<dbReference type="InterPro" id="IPR055870">
    <property type="entry name" value="DUF7447"/>
</dbReference>
<protein>
    <submittedName>
        <fullName evidence="2">Uncharacterized protein</fullName>
    </submittedName>
</protein>
<reference evidence="2 3" key="1">
    <citation type="submission" date="2023-10" db="EMBL/GenBank/DDBJ databases">
        <title>Hymenobacter endophyticus sp. nov., an isolate from the leaf tissues of wheat.</title>
        <authorList>
            <person name="Dai Y."/>
        </authorList>
    </citation>
    <scope>NUCLEOTIDE SEQUENCE [LARGE SCALE GENOMIC DNA]</scope>
    <source>
        <strain evidence="2 3">ZK17L-C2</strain>
    </source>
</reference>
<sequence length="102" mass="11443">MSVIYDLALIKAANHNHGGYFFSPDSMRFFRSRVSEKVHQGPGGIYFVTSEQFDDRSPRLYTVRCFNPASRGIDTAGEFQAHPTSRRAHAEAARLAAQEPQP</sequence>
<dbReference type="Pfam" id="PF24239">
    <property type="entry name" value="DUF7447"/>
    <property type="match status" value="1"/>
</dbReference>
<dbReference type="RefSeq" id="WP_315997075.1">
    <property type="nucleotide sequence ID" value="NZ_JAWDJT010000002.1"/>
</dbReference>
<feature type="compositionally biased region" description="Low complexity" evidence="1">
    <location>
        <begin position="93"/>
        <end position="102"/>
    </location>
</feature>
<dbReference type="Proteomes" id="UP001250698">
    <property type="component" value="Unassembled WGS sequence"/>
</dbReference>
<organism evidence="2 3">
    <name type="scientific">Hymenobacter endophyticus</name>
    <dbReference type="NCBI Taxonomy" id="3076335"/>
    <lineage>
        <taxon>Bacteria</taxon>
        <taxon>Pseudomonadati</taxon>
        <taxon>Bacteroidota</taxon>
        <taxon>Cytophagia</taxon>
        <taxon>Cytophagales</taxon>
        <taxon>Hymenobacteraceae</taxon>
        <taxon>Hymenobacter</taxon>
    </lineage>
</organism>
<keyword evidence="3" id="KW-1185">Reference proteome</keyword>
<gene>
    <name evidence="2" type="ORF">ROI90_04180</name>
</gene>
<accession>A0ABU3TDZ7</accession>
<evidence type="ECO:0000313" key="3">
    <source>
        <dbReference type="Proteomes" id="UP001250698"/>
    </source>
</evidence>
<feature type="region of interest" description="Disordered" evidence="1">
    <location>
        <begin position="80"/>
        <end position="102"/>
    </location>
</feature>
<evidence type="ECO:0000313" key="2">
    <source>
        <dbReference type="EMBL" id="MDU0369583.1"/>
    </source>
</evidence>